<name>A0AAP0PUY1_9MAGN</name>
<evidence type="ECO:0000313" key="4">
    <source>
        <dbReference type="Proteomes" id="UP001417504"/>
    </source>
</evidence>
<dbReference type="Proteomes" id="UP001417504">
    <property type="component" value="Unassembled WGS sequence"/>
</dbReference>
<keyword evidence="2" id="KW-1133">Transmembrane helix</keyword>
<feature type="region of interest" description="Disordered" evidence="1">
    <location>
        <begin position="1"/>
        <end position="61"/>
    </location>
</feature>
<keyword evidence="2" id="KW-0812">Transmembrane</keyword>
<dbReference type="EMBL" id="JBBNAE010000001">
    <property type="protein sequence ID" value="KAK9155830.1"/>
    <property type="molecule type" value="Genomic_DNA"/>
</dbReference>
<evidence type="ECO:0000313" key="3">
    <source>
        <dbReference type="EMBL" id="KAK9155830.1"/>
    </source>
</evidence>
<sequence>MKPRPVDSPNRRSKESSLAKQSDSIGSLGRKPNKIAGKSSNGSVPEDFELETKDSLVSSPESEILDLDQSIGRKPNKIVEKSWNGSDFEVFQLERKDSVNSSPESEVLDFDQSVDLPEMCELFSSSTLLDSIEALSSKIGDEDKQAECDEGVVDLNHLGGMDDEEARIVVDFLRKAQVQVKNDSEVGPRPKKILDSLLQIMIEDLLPSGVDRSYSELVWAKMRIGFICFFFWIVMISFFFFNSAADTSFLDLPPT</sequence>
<accession>A0AAP0PUY1</accession>
<protein>
    <submittedName>
        <fullName evidence="3">Uncharacterized protein</fullName>
    </submittedName>
</protein>
<proteinExistence type="predicted"/>
<dbReference type="AlphaFoldDB" id="A0AAP0PUY1"/>
<keyword evidence="2" id="KW-0472">Membrane</keyword>
<comment type="caution">
    <text evidence="3">The sequence shown here is derived from an EMBL/GenBank/DDBJ whole genome shotgun (WGS) entry which is preliminary data.</text>
</comment>
<evidence type="ECO:0000256" key="2">
    <source>
        <dbReference type="SAM" id="Phobius"/>
    </source>
</evidence>
<keyword evidence="4" id="KW-1185">Reference proteome</keyword>
<gene>
    <name evidence="3" type="ORF">Sjap_003310</name>
</gene>
<reference evidence="3 4" key="1">
    <citation type="submission" date="2024-01" db="EMBL/GenBank/DDBJ databases">
        <title>Genome assemblies of Stephania.</title>
        <authorList>
            <person name="Yang L."/>
        </authorList>
    </citation>
    <scope>NUCLEOTIDE SEQUENCE [LARGE SCALE GENOMIC DNA]</scope>
    <source>
        <strain evidence="3">QJT</strain>
        <tissue evidence="3">Leaf</tissue>
    </source>
</reference>
<organism evidence="3 4">
    <name type="scientific">Stephania japonica</name>
    <dbReference type="NCBI Taxonomy" id="461633"/>
    <lineage>
        <taxon>Eukaryota</taxon>
        <taxon>Viridiplantae</taxon>
        <taxon>Streptophyta</taxon>
        <taxon>Embryophyta</taxon>
        <taxon>Tracheophyta</taxon>
        <taxon>Spermatophyta</taxon>
        <taxon>Magnoliopsida</taxon>
        <taxon>Ranunculales</taxon>
        <taxon>Menispermaceae</taxon>
        <taxon>Menispermoideae</taxon>
        <taxon>Cissampelideae</taxon>
        <taxon>Stephania</taxon>
    </lineage>
</organism>
<evidence type="ECO:0000256" key="1">
    <source>
        <dbReference type="SAM" id="MobiDB-lite"/>
    </source>
</evidence>
<feature type="transmembrane region" description="Helical" evidence="2">
    <location>
        <begin position="224"/>
        <end position="245"/>
    </location>
</feature>